<dbReference type="Gene3D" id="1.25.40.970">
    <property type="match status" value="1"/>
</dbReference>
<evidence type="ECO:0000256" key="4">
    <source>
        <dbReference type="ARBA" id="ARBA00022723"/>
    </source>
</evidence>
<dbReference type="Proteomes" id="UP001623349">
    <property type="component" value="Unassembled WGS sequence"/>
</dbReference>
<dbReference type="PANTHER" id="PTHR12197:SF184">
    <property type="entry name" value="HISTONE-LYSINE N-METHYLTRANSFERASE SMYD1"/>
    <property type="match status" value="1"/>
</dbReference>
<dbReference type="InterPro" id="IPR046341">
    <property type="entry name" value="SET_dom_sf"/>
</dbReference>
<dbReference type="PANTHER" id="PTHR12197">
    <property type="entry name" value="HISTONE-LYSINE N-METHYLTRANSFERASE SMYD"/>
    <property type="match status" value="1"/>
</dbReference>
<evidence type="ECO:0000256" key="7">
    <source>
        <dbReference type="ARBA" id="ARBA00047571"/>
    </source>
</evidence>
<accession>A0ABQ0EVS0</accession>
<keyword evidence="4" id="KW-0479">Metal-binding</keyword>
<name>A0ABQ0EVS0_APOSI</name>
<proteinExistence type="predicted"/>
<dbReference type="Gene3D" id="6.10.140.2220">
    <property type="match status" value="1"/>
</dbReference>
<dbReference type="InterPro" id="IPR011990">
    <property type="entry name" value="TPR-like_helical_dom_sf"/>
</dbReference>
<dbReference type="EMBL" id="BAAFST010000006">
    <property type="protein sequence ID" value="GAB1290911.1"/>
    <property type="molecule type" value="Genomic_DNA"/>
</dbReference>
<dbReference type="EC" id="2.1.1.354" evidence="1"/>
<reference evidence="11 12" key="1">
    <citation type="submission" date="2024-08" db="EMBL/GenBank/DDBJ databases">
        <title>The draft genome of Apodemus speciosus.</title>
        <authorList>
            <person name="Nabeshima K."/>
            <person name="Suzuki S."/>
            <person name="Onuma M."/>
        </authorList>
    </citation>
    <scope>NUCLEOTIDE SEQUENCE [LARGE SCALE GENOMIC DNA]</scope>
    <source>
        <strain evidence="11">IB14-021</strain>
    </source>
</reference>
<dbReference type="PROSITE" id="PS01360">
    <property type="entry name" value="ZF_MYND_1"/>
    <property type="match status" value="1"/>
</dbReference>
<evidence type="ECO:0000256" key="2">
    <source>
        <dbReference type="ARBA" id="ARBA00022603"/>
    </source>
</evidence>
<dbReference type="Gene3D" id="1.25.40.10">
    <property type="entry name" value="Tetratricopeptide repeat domain"/>
    <property type="match status" value="1"/>
</dbReference>
<evidence type="ECO:0000256" key="6">
    <source>
        <dbReference type="ARBA" id="ARBA00022833"/>
    </source>
</evidence>
<dbReference type="SMART" id="SM00317">
    <property type="entry name" value="SET"/>
    <property type="match status" value="1"/>
</dbReference>
<dbReference type="Pfam" id="PF01753">
    <property type="entry name" value="zf-MYND"/>
    <property type="match status" value="1"/>
</dbReference>
<sequence length="409" mass="47318">MTIGLINVVCHTCFKRQEKLHRCGQCKFAHYCDRTCQKDAWLNHKNECSAIKRYGKVPNENIRLAARIMWRVEREGTGLTEGCLVSVDDLQNHVEHFGEEEQKELRVDVDTFLQYWPPQSQQFSMQYISHIFGVINCNGFTLSDQRGLQAVGVGIFPNLGLVNHDCWPNCTVIFNNGKIELRALGKISEGEELTVSYIDFLHLSEERRQQLKRQYYFDCSCEHCQKGLKDDLFLAVKEDPKPSQEVVVKLCRECLEKQEPVFADTNLYVLRLLSIVSEVLSYLQAYEEASHYARRMVDGYMKLYHHNNAQLGMAVMRAGLTNWHAGHIEEGHGMICKAYAILLVTHGPSHPITKDLEAMRMQTEMELRMFRQNEFMYHKMREAALNNQPMQVMAEPSKEPAPALFHKKQ</sequence>
<gene>
    <name evidence="11" type="ORF">APTSU1_000614100</name>
</gene>
<dbReference type="InterPro" id="IPR044418">
    <property type="entry name" value="SMYD1_SET"/>
</dbReference>
<evidence type="ECO:0000259" key="10">
    <source>
        <dbReference type="PROSITE" id="PS50865"/>
    </source>
</evidence>
<dbReference type="PROSITE" id="PS50865">
    <property type="entry name" value="ZF_MYND_2"/>
    <property type="match status" value="1"/>
</dbReference>
<evidence type="ECO:0000259" key="9">
    <source>
        <dbReference type="PROSITE" id="PS50280"/>
    </source>
</evidence>
<keyword evidence="2" id="KW-0808">Transferase</keyword>
<dbReference type="CDD" id="cd10526">
    <property type="entry name" value="SET_SMYD1"/>
    <property type="match status" value="1"/>
</dbReference>
<dbReference type="Pfam" id="PF00856">
    <property type="entry name" value="SET"/>
    <property type="match status" value="1"/>
</dbReference>
<evidence type="ECO:0000313" key="12">
    <source>
        <dbReference type="Proteomes" id="UP001623349"/>
    </source>
</evidence>
<comment type="caution">
    <text evidence="11">The sequence shown here is derived from an EMBL/GenBank/DDBJ whole genome shotgun (WGS) entry which is preliminary data.</text>
</comment>
<dbReference type="PROSITE" id="PS50280">
    <property type="entry name" value="SET"/>
    <property type="match status" value="1"/>
</dbReference>
<dbReference type="InterPro" id="IPR002893">
    <property type="entry name" value="Znf_MYND"/>
</dbReference>
<dbReference type="InterPro" id="IPR001214">
    <property type="entry name" value="SET_dom"/>
</dbReference>
<comment type="catalytic activity">
    <reaction evidence="7">
        <text>L-lysyl(4)-[histone H3] + 3 S-adenosyl-L-methionine = N(6),N(6),N(6)-trimethyl-L-lysyl(4)-[histone H3] + 3 S-adenosyl-L-homocysteine + 3 H(+)</text>
        <dbReference type="Rhea" id="RHEA:60260"/>
        <dbReference type="Rhea" id="RHEA-COMP:15537"/>
        <dbReference type="Rhea" id="RHEA-COMP:15547"/>
        <dbReference type="ChEBI" id="CHEBI:15378"/>
        <dbReference type="ChEBI" id="CHEBI:29969"/>
        <dbReference type="ChEBI" id="CHEBI:57856"/>
        <dbReference type="ChEBI" id="CHEBI:59789"/>
        <dbReference type="ChEBI" id="CHEBI:61961"/>
        <dbReference type="EC" id="2.1.1.354"/>
    </reaction>
</comment>
<dbReference type="Gene3D" id="1.10.220.160">
    <property type="match status" value="1"/>
</dbReference>
<evidence type="ECO:0000256" key="5">
    <source>
        <dbReference type="ARBA" id="ARBA00022771"/>
    </source>
</evidence>
<evidence type="ECO:0000256" key="1">
    <source>
        <dbReference type="ARBA" id="ARBA00012182"/>
    </source>
</evidence>
<keyword evidence="3" id="KW-0949">S-adenosyl-L-methionine</keyword>
<keyword evidence="2" id="KW-0489">Methyltransferase</keyword>
<feature type="domain" description="MYND-type" evidence="10">
    <location>
        <begin position="10"/>
        <end position="48"/>
    </location>
</feature>
<keyword evidence="6" id="KW-0862">Zinc</keyword>
<evidence type="ECO:0000313" key="11">
    <source>
        <dbReference type="EMBL" id="GAB1290911.1"/>
    </source>
</evidence>
<keyword evidence="5 8" id="KW-0863">Zinc-finger</keyword>
<protein>
    <recommendedName>
        <fullName evidence="1">[histone H3]-lysine(4) N-trimethyltransferase</fullName>
        <ecNumber evidence="1">2.1.1.354</ecNumber>
    </recommendedName>
</protein>
<evidence type="ECO:0000256" key="8">
    <source>
        <dbReference type="PROSITE-ProRule" id="PRU00134"/>
    </source>
</evidence>
<dbReference type="InterPro" id="IPR050869">
    <property type="entry name" value="H3K4_H4K5_MeTrfase"/>
</dbReference>
<evidence type="ECO:0000256" key="3">
    <source>
        <dbReference type="ARBA" id="ARBA00022691"/>
    </source>
</evidence>
<dbReference type="Gene3D" id="2.170.270.10">
    <property type="entry name" value="SET domain"/>
    <property type="match status" value="1"/>
</dbReference>
<organism evidence="11 12">
    <name type="scientific">Apodemus speciosus</name>
    <name type="common">Large Japanese field mouse</name>
    <dbReference type="NCBI Taxonomy" id="105296"/>
    <lineage>
        <taxon>Eukaryota</taxon>
        <taxon>Metazoa</taxon>
        <taxon>Chordata</taxon>
        <taxon>Craniata</taxon>
        <taxon>Vertebrata</taxon>
        <taxon>Euteleostomi</taxon>
        <taxon>Mammalia</taxon>
        <taxon>Eutheria</taxon>
        <taxon>Euarchontoglires</taxon>
        <taxon>Glires</taxon>
        <taxon>Rodentia</taxon>
        <taxon>Myomorpha</taxon>
        <taxon>Muroidea</taxon>
        <taxon>Muridae</taxon>
        <taxon>Murinae</taxon>
        <taxon>Apodemus</taxon>
    </lineage>
</organism>
<dbReference type="SUPFAM" id="SSF82199">
    <property type="entry name" value="SET domain"/>
    <property type="match status" value="1"/>
</dbReference>
<feature type="domain" description="SET" evidence="9">
    <location>
        <begin position="1"/>
        <end position="198"/>
    </location>
</feature>
<keyword evidence="12" id="KW-1185">Reference proteome</keyword>